<accession>A0A4S5BJZ8</accession>
<evidence type="ECO:0000313" key="7">
    <source>
        <dbReference type="Proteomes" id="UP000306236"/>
    </source>
</evidence>
<keyword evidence="7" id="KW-1185">Reference proteome</keyword>
<dbReference type="Proteomes" id="UP000306236">
    <property type="component" value="Unassembled WGS sequence"/>
</dbReference>
<dbReference type="EMBL" id="SSWX01000013">
    <property type="protein sequence ID" value="THJ32814.1"/>
    <property type="molecule type" value="Genomic_DNA"/>
</dbReference>
<protein>
    <submittedName>
        <fullName evidence="6">IclR family transcriptional regulator</fullName>
    </submittedName>
</protein>
<organism evidence="6 7">
    <name type="scientific">Lampropedia aestuarii</name>
    <dbReference type="NCBI Taxonomy" id="2562762"/>
    <lineage>
        <taxon>Bacteria</taxon>
        <taxon>Pseudomonadati</taxon>
        <taxon>Pseudomonadota</taxon>
        <taxon>Betaproteobacteria</taxon>
        <taxon>Burkholderiales</taxon>
        <taxon>Comamonadaceae</taxon>
        <taxon>Lampropedia</taxon>
    </lineage>
</organism>
<dbReference type="GO" id="GO:0003677">
    <property type="term" value="F:DNA binding"/>
    <property type="evidence" value="ECO:0007669"/>
    <property type="project" value="UniProtKB-KW"/>
</dbReference>
<dbReference type="PANTHER" id="PTHR30136:SF34">
    <property type="entry name" value="TRANSCRIPTIONAL REGULATOR"/>
    <property type="match status" value="1"/>
</dbReference>
<dbReference type="InterPro" id="IPR014757">
    <property type="entry name" value="Tscrpt_reg_IclR_C"/>
</dbReference>
<dbReference type="GO" id="GO:0045892">
    <property type="term" value="P:negative regulation of DNA-templated transcription"/>
    <property type="evidence" value="ECO:0007669"/>
    <property type="project" value="TreeGrafter"/>
</dbReference>
<evidence type="ECO:0000256" key="1">
    <source>
        <dbReference type="ARBA" id="ARBA00023015"/>
    </source>
</evidence>
<evidence type="ECO:0000313" key="6">
    <source>
        <dbReference type="EMBL" id="THJ32814.1"/>
    </source>
</evidence>
<dbReference type="GO" id="GO:0003700">
    <property type="term" value="F:DNA-binding transcription factor activity"/>
    <property type="evidence" value="ECO:0007669"/>
    <property type="project" value="TreeGrafter"/>
</dbReference>
<evidence type="ECO:0000259" key="4">
    <source>
        <dbReference type="PROSITE" id="PS51077"/>
    </source>
</evidence>
<dbReference type="Gene3D" id="1.10.10.10">
    <property type="entry name" value="Winged helix-like DNA-binding domain superfamily/Winged helix DNA-binding domain"/>
    <property type="match status" value="1"/>
</dbReference>
<evidence type="ECO:0000256" key="3">
    <source>
        <dbReference type="ARBA" id="ARBA00023163"/>
    </source>
</evidence>
<dbReference type="InterPro" id="IPR050707">
    <property type="entry name" value="HTH_MetabolicPath_Reg"/>
</dbReference>
<reference evidence="6 7" key="1">
    <citation type="submission" date="2019-04" db="EMBL/GenBank/DDBJ databases">
        <title>Lampropedia sp YIM MLB12 draf genome.</title>
        <authorList>
            <person name="Wang Y.-X."/>
        </authorList>
    </citation>
    <scope>NUCLEOTIDE SEQUENCE [LARGE SCALE GENOMIC DNA]</scope>
    <source>
        <strain evidence="6 7">YIM MLB12</strain>
    </source>
</reference>
<dbReference type="PROSITE" id="PS51078">
    <property type="entry name" value="ICLR_ED"/>
    <property type="match status" value="1"/>
</dbReference>
<dbReference type="AlphaFoldDB" id="A0A4S5BJZ8"/>
<keyword evidence="1" id="KW-0805">Transcription regulation</keyword>
<dbReference type="InterPro" id="IPR036388">
    <property type="entry name" value="WH-like_DNA-bd_sf"/>
</dbReference>
<dbReference type="PANTHER" id="PTHR30136">
    <property type="entry name" value="HELIX-TURN-HELIX TRANSCRIPTIONAL REGULATOR, ICLR FAMILY"/>
    <property type="match status" value="1"/>
</dbReference>
<dbReference type="SUPFAM" id="SSF46785">
    <property type="entry name" value="Winged helix' DNA-binding domain"/>
    <property type="match status" value="1"/>
</dbReference>
<sequence length="279" mass="30747">MIDKHLIDAQEPRYIVPALERGLMILGQFSRERRVCSAPELAQGLQLPRSSVFRLLNTLESMGFVEKTESGREYRLGLGVLRLGFEYLASLDLTELGNPLVNRLCQQTGHAANLVVRDGSHIVYISKASASNNPFISSVSIGTRLPAHATVLGQVVLSELNFEQLNHLYPGTELKSFTKHTPRNVQALYDATQCIRSQSYVVGEGVYEAHISTVAAPVFNHSGQIVAAMGVTLGTPAIDDSQRMLLIDRVCECANELSALLDYAPAIQRRKLVTQWAMQ</sequence>
<dbReference type="PROSITE" id="PS51077">
    <property type="entry name" value="HTH_ICLR"/>
    <property type="match status" value="1"/>
</dbReference>
<dbReference type="OrthoDB" id="9807558at2"/>
<keyword evidence="2" id="KW-0238">DNA-binding</keyword>
<dbReference type="Pfam" id="PF09339">
    <property type="entry name" value="HTH_IclR"/>
    <property type="match status" value="1"/>
</dbReference>
<gene>
    <name evidence="6" type="ORF">E8K88_11030</name>
</gene>
<dbReference type="RefSeq" id="WP_136406724.1">
    <property type="nucleotide sequence ID" value="NZ_JARXRQ010000006.1"/>
</dbReference>
<proteinExistence type="predicted"/>
<dbReference type="InterPro" id="IPR029016">
    <property type="entry name" value="GAF-like_dom_sf"/>
</dbReference>
<dbReference type="SMART" id="SM00346">
    <property type="entry name" value="HTH_ICLR"/>
    <property type="match status" value="1"/>
</dbReference>
<dbReference type="Gene3D" id="3.30.450.40">
    <property type="match status" value="1"/>
</dbReference>
<feature type="domain" description="HTH iclR-type" evidence="4">
    <location>
        <begin position="16"/>
        <end position="78"/>
    </location>
</feature>
<dbReference type="SUPFAM" id="SSF55781">
    <property type="entry name" value="GAF domain-like"/>
    <property type="match status" value="1"/>
</dbReference>
<dbReference type="InterPro" id="IPR005471">
    <property type="entry name" value="Tscrpt_reg_IclR_N"/>
</dbReference>
<comment type="caution">
    <text evidence="6">The sequence shown here is derived from an EMBL/GenBank/DDBJ whole genome shotgun (WGS) entry which is preliminary data.</text>
</comment>
<evidence type="ECO:0000259" key="5">
    <source>
        <dbReference type="PROSITE" id="PS51078"/>
    </source>
</evidence>
<dbReference type="Pfam" id="PF01614">
    <property type="entry name" value="IclR_C"/>
    <property type="match status" value="1"/>
</dbReference>
<dbReference type="InterPro" id="IPR036390">
    <property type="entry name" value="WH_DNA-bd_sf"/>
</dbReference>
<name>A0A4S5BJZ8_9BURK</name>
<feature type="domain" description="IclR-ED" evidence="5">
    <location>
        <begin position="79"/>
        <end position="263"/>
    </location>
</feature>
<keyword evidence="3" id="KW-0804">Transcription</keyword>
<evidence type="ECO:0000256" key="2">
    <source>
        <dbReference type="ARBA" id="ARBA00023125"/>
    </source>
</evidence>